<keyword evidence="1" id="KW-0472">Membrane</keyword>
<keyword evidence="1" id="KW-1133">Transmembrane helix</keyword>
<keyword evidence="1" id="KW-0812">Transmembrane</keyword>
<name>A0A419X5X2_9BACT</name>
<keyword evidence="3" id="KW-1185">Reference proteome</keyword>
<sequence>MMRRIDRHNYEEFFLDYLEGNMNDSEKKNLESFLALNPDLREELDEMCLVELEEEDIIFDKSSLKQIPFETDFEDFCVAKLEGDLEQEEEIAFTKYLNENLIGKAQYQLFERTKLKADNDIIYPDKEELKRKERKIIPYWMISGVGIAASVLLLFSVWNTSISDKNAMQDSAKKVAYNDSVKKVVITPTKDSNRLEKLAGINSEPKTTKQEVVKSGIEKVENVIAKNQPIEKRTDRIVTKQAITENPIDTKQAASQKVSLPEVIKTAELELLANVEVVDQKIEVSNQEKEMNELPVNTGLANLGMSWKSSVKAKRKNNSLLYAVAKMGVDKIGEIAGKKVQLDKQYDSETEKTRLNFNTKGLGFSTSIK</sequence>
<comment type="caution">
    <text evidence="2">The sequence shown here is derived from an EMBL/GenBank/DDBJ whole genome shotgun (WGS) entry which is preliminary data.</text>
</comment>
<dbReference type="EMBL" id="RAPQ01000008">
    <property type="protein sequence ID" value="RKE03121.1"/>
    <property type="molecule type" value="Genomic_DNA"/>
</dbReference>
<protein>
    <submittedName>
        <fullName evidence="2">Uncharacterized protein</fullName>
    </submittedName>
</protein>
<organism evidence="2 3">
    <name type="scientific">Marinifilum flexuosum</name>
    <dbReference type="NCBI Taxonomy" id="1117708"/>
    <lineage>
        <taxon>Bacteria</taxon>
        <taxon>Pseudomonadati</taxon>
        <taxon>Bacteroidota</taxon>
        <taxon>Bacteroidia</taxon>
        <taxon>Marinilabiliales</taxon>
        <taxon>Marinifilaceae</taxon>
    </lineage>
</organism>
<dbReference type="AlphaFoldDB" id="A0A419X5X2"/>
<dbReference type="Proteomes" id="UP000284531">
    <property type="component" value="Unassembled WGS sequence"/>
</dbReference>
<gene>
    <name evidence="2" type="ORF">BXY64_0112</name>
</gene>
<evidence type="ECO:0000313" key="2">
    <source>
        <dbReference type="EMBL" id="RKE03121.1"/>
    </source>
</evidence>
<accession>A0A419X5X2</accession>
<reference evidence="2 3" key="1">
    <citation type="submission" date="2018-09" db="EMBL/GenBank/DDBJ databases">
        <title>Genomic Encyclopedia of Archaeal and Bacterial Type Strains, Phase II (KMG-II): from individual species to whole genera.</title>
        <authorList>
            <person name="Goeker M."/>
        </authorList>
    </citation>
    <scope>NUCLEOTIDE SEQUENCE [LARGE SCALE GENOMIC DNA]</scope>
    <source>
        <strain evidence="2 3">DSM 21950</strain>
    </source>
</reference>
<evidence type="ECO:0000256" key="1">
    <source>
        <dbReference type="SAM" id="Phobius"/>
    </source>
</evidence>
<feature type="transmembrane region" description="Helical" evidence="1">
    <location>
        <begin position="136"/>
        <end position="158"/>
    </location>
</feature>
<proteinExistence type="predicted"/>
<evidence type="ECO:0000313" key="3">
    <source>
        <dbReference type="Proteomes" id="UP000284531"/>
    </source>
</evidence>